<protein>
    <submittedName>
        <fullName evidence="5">RibD family protein</fullName>
    </submittedName>
</protein>
<evidence type="ECO:0000256" key="1">
    <source>
        <dbReference type="ARBA" id="ARBA00005104"/>
    </source>
</evidence>
<dbReference type="AlphaFoldDB" id="A0A963Z7T8"/>
<evidence type="ECO:0000313" key="6">
    <source>
        <dbReference type="Proteomes" id="UP000721844"/>
    </source>
</evidence>
<dbReference type="Pfam" id="PF01872">
    <property type="entry name" value="RibD_C"/>
    <property type="match status" value="1"/>
</dbReference>
<comment type="pathway">
    <text evidence="1">Cofactor biosynthesis; riboflavin biosynthesis.</text>
</comment>
<proteinExistence type="predicted"/>
<dbReference type="EMBL" id="JAESVA010000015">
    <property type="protein sequence ID" value="MCB8883640.1"/>
    <property type="molecule type" value="Genomic_DNA"/>
</dbReference>
<dbReference type="SUPFAM" id="SSF53597">
    <property type="entry name" value="Dihydrofolate reductase-like"/>
    <property type="match status" value="1"/>
</dbReference>
<dbReference type="GO" id="GO:0009231">
    <property type="term" value="P:riboflavin biosynthetic process"/>
    <property type="evidence" value="ECO:0007669"/>
    <property type="project" value="InterPro"/>
</dbReference>
<dbReference type="Gene3D" id="3.40.430.10">
    <property type="entry name" value="Dihydrofolate Reductase, subunit A"/>
    <property type="match status" value="1"/>
</dbReference>
<dbReference type="GO" id="GO:0008703">
    <property type="term" value="F:5-amino-6-(5-phosphoribosylamino)uracil reductase activity"/>
    <property type="evidence" value="ECO:0007669"/>
    <property type="project" value="InterPro"/>
</dbReference>
<dbReference type="PANTHER" id="PTHR38011:SF7">
    <property type="entry name" value="2,5-DIAMINO-6-RIBOSYLAMINO-4(3H)-PYRIMIDINONE 5'-PHOSPHATE REDUCTASE"/>
    <property type="match status" value="1"/>
</dbReference>
<comment type="caution">
    <text evidence="5">The sequence shown here is derived from an EMBL/GenBank/DDBJ whole genome shotgun (WGS) entry which is preliminary data.</text>
</comment>
<keyword evidence="6" id="KW-1185">Reference proteome</keyword>
<dbReference type="InterPro" id="IPR002734">
    <property type="entry name" value="RibDG_C"/>
</dbReference>
<gene>
    <name evidence="5" type="ORF">ACELLULO517_25550</name>
</gene>
<dbReference type="InterPro" id="IPR024072">
    <property type="entry name" value="DHFR-like_dom_sf"/>
</dbReference>
<evidence type="ECO:0000259" key="4">
    <source>
        <dbReference type="Pfam" id="PF01872"/>
    </source>
</evidence>
<evidence type="ECO:0000313" key="5">
    <source>
        <dbReference type="EMBL" id="MCB8883640.1"/>
    </source>
</evidence>
<sequence length="231" mass="24356">MGLHSLYAPISQARGSFVLGQLGQSLDGRIATPTGHSRTIGGPEAIAHLHQLRALADAVVVGVGTVTTDDPQLTTRHVHGPSPVRVIIDPNGRLPHDACVLHDDGIPCIAVQGHPMARPPRIEGLTLPSSNGRIDVHALVKALTERGLKRILIEGGAHTVSAFLAAGALNRLHICVSPVIIGSGQTGICLPQIARMEQAMRPPCMTHRLGDDVLFDFDLDETLSPTGAEAQ</sequence>
<feature type="domain" description="Bacterial bifunctional deaminase-reductase C-terminal" evidence="4">
    <location>
        <begin position="18"/>
        <end position="186"/>
    </location>
</feature>
<organism evidence="5 6">
    <name type="scientific">Acidisoma cellulosilyticum</name>
    <dbReference type="NCBI Taxonomy" id="2802395"/>
    <lineage>
        <taxon>Bacteria</taxon>
        <taxon>Pseudomonadati</taxon>
        <taxon>Pseudomonadota</taxon>
        <taxon>Alphaproteobacteria</taxon>
        <taxon>Acetobacterales</taxon>
        <taxon>Acidocellaceae</taxon>
        <taxon>Acidisoma</taxon>
    </lineage>
</organism>
<evidence type="ECO:0000256" key="2">
    <source>
        <dbReference type="ARBA" id="ARBA00022857"/>
    </source>
</evidence>
<dbReference type="PANTHER" id="PTHR38011">
    <property type="entry name" value="DIHYDROFOLATE REDUCTASE FAMILY PROTEIN (AFU_ORTHOLOGUE AFUA_8G06820)"/>
    <property type="match status" value="1"/>
</dbReference>
<reference evidence="5 6" key="1">
    <citation type="journal article" date="2021" name="Microorganisms">
        <title>Acidisoma silvae sp. nov. and Acidisomacellulosilytica sp. nov., Two Acidophilic Bacteria Isolated from Decaying Wood, Hydrolyzing Cellulose and Producing Poly-3-hydroxybutyrate.</title>
        <authorList>
            <person name="Mieszkin S."/>
            <person name="Pouder E."/>
            <person name="Uroz S."/>
            <person name="Simon-Colin C."/>
            <person name="Alain K."/>
        </authorList>
    </citation>
    <scope>NUCLEOTIDE SEQUENCE [LARGE SCALE GENOMIC DNA]</scope>
    <source>
        <strain evidence="5 6">HW T5.17</strain>
    </source>
</reference>
<name>A0A963Z7T8_9PROT</name>
<dbReference type="InterPro" id="IPR050765">
    <property type="entry name" value="Riboflavin_Biosynth_HTPR"/>
</dbReference>
<accession>A0A963Z7T8</accession>
<keyword evidence="3" id="KW-0560">Oxidoreductase</keyword>
<dbReference type="Proteomes" id="UP000721844">
    <property type="component" value="Unassembled WGS sequence"/>
</dbReference>
<keyword evidence="2" id="KW-0521">NADP</keyword>
<evidence type="ECO:0000256" key="3">
    <source>
        <dbReference type="ARBA" id="ARBA00023002"/>
    </source>
</evidence>